<feature type="transmembrane region" description="Helical" evidence="5">
    <location>
        <begin position="291"/>
        <end position="312"/>
    </location>
</feature>
<keyword evidence="4 5" id="KW-0472">Membrane</keyword>
<feature type="domain" description="ABC-2 type transporter transmembrane" evidence="6">
    <location>
        <begin position="93"/>
        <end position="304"/>
    </location>
</feature>
<dbReference type="AlphaFoldDB" id="D6TSC5"/>
<reference evidence="7 8" key="1">
    <citation type="journal article" date="2011" name="Stand. Genomic Sci.">
        <title>Non-contiguous finished genome sequence and contextual data of the filamentous soil bacterium Ktedonobacter racemifer type strain (SOSP1-21).</title>
        <authorList>
            <person name="Chang Y.J."/>
            <person name="Land M."/>
            <person name="Hauser L."/>
            <person name="Chertkov O."/>
            <person name="Del Rio T.G."/>
            <person name="Nolan M."/>
            <person name="Copeland A."/>
            <person name="Tice H."/>
            <person name="Cheng J.F."/>
            <person name="Lucas S."/>
            <person name="Han C."/>
            <person name="Goodwin L."/>
            <person name="Pitluck S."/>
            <person name="Ivanova N."/>
            <person name="Ovchinikova G."/>
            <person name="Pati A."/>
            <person name="Chen A."/>
            <person name="Palaniappan K."/>
            <person name="Mavromatis K."/>
            <person name="Liolios K."/>
            <person name="Brettin T."/>
            <person name="Fiebig A."/>
            <person name="Rohde M."/>
            <person name="Abt B."/>
            <person name="Goker M."/>
            <person name="Detter J.C."/>
            <person name="Woyke T."/>
            <person name="Bristow J."/>
            <person name="Eisen J.A."/>
            <person name="Markowitz V."/>
            <person name="Hugenholtz P."/>
            <person name="Kyrpides N.C."/>
            <person name="Klenk H.P."/>
            <person name="Lapidus A."/>
        </authorList>
    </citation>
    <scope>NUCLEOTIDE SEQUENCE [LARGE SCALE GENOMIC DNA]</scope>
    <source>
        <strain evidence="8">DSM 44963</strain>
    </source>
</reference>
<comment type="subcellular location">
    <subcellularLocation>
        <location evidence="1">Membrane</location>
        <topology evidence="1">Multi-pass membrane protein</topology>
    </subcellularLocation>
</comment>
<sequence length="320" mass="34148">MNITALTGTGQQTQAIGRPSPLLSVMAWEFRRFLASRLFWFQALGLFGFLLLMTWALHAPDQFSAGVSRGGGGSGESLSGFVAGTSTGGLLHTLPIVLVVLVLLLPFLTADGVTRDVHRRTHELLMTTALPTWAYVWGRYLAGLVISLGLALLLLASILGMGGLLHLTITNYPVPEIGNVLLLWVGMVLPATILVSSFGFALSTLLPRLSTLVKVVIMVAWIVGALVIPLGLGNTTPPAWYVNWDPTSGITALGILPSYSINLGPTITNEAQLQQLILSVENKMPDIAGWFAPHLLLGGCSLALVLVAALAFKRSRDVLH</sequence>
<proteinExistence type="predicted"/>
<gene>
    <name evidence="7" type="ORF">Krac_4274</name>
</gene>
<dbReference type="GO" id="GO:0140359">
    <property type="term" value="F:ABC-type transporter activity"/>
    <property type="evidence" value="ECO:0007669"/>
    <property type="project" value="InterPro"/>
</dbReference>
<dbReference type="Pfam" id="PF12698">
    <property type="entry name" value="ABC2_membrane_3"/>
    <property type="match status" value="1"/>
</dbReference>
<feature type="transmembrane region" description="Helical" evidence="5">
    <location>
        <begin position="38"/>
        <end position="57"/>
    </location>
</feature>
<feature type="transmembrane region" description="Helical" evidence="5">
    <location>
        <begin position="140"/>
        <end position="169"/>
    </location>
</feature>
<feature type="transmembrane region" description="Helical" evidence="5">
    <location>
        <begin position="181"/>
        <end position="205"/>
    </location>
</feature>
<dbReference type="GO" id="GO:0016020">
    <property type="term" value="C:membrane"/>
    <property type="evidence" value="ECO:0007669"/>
    <property type="project" value="UniProtKB-SubCell"/>
</dbReference>
<dbReference type="STRING" id="485913.Krac_4274"/>
<name>D6TSC5_KTERA</name>
<evidence type="ECO:0000313" key="7">
    <source>
        <dbReference type="EMBL" id="EFH83326.1"/>
    </source>
</evidence>
<keyword evidence="8" id="KW-1185">Reference proteome</keyword>
<evidence type="ECO:0000256" key="3">
    <source>
        <dbReference type="ARBA" id="ARBA00022989"/>
    </source>
</evidence>
<evidence type="ECO:0000259" key="6">
    <source>
        <dbReference type="Pfam" id="PF12698"/>
    </source>
</evidence>
<feature type="transmembrane region" description="Helical" evidence="5">
    <location>
        <begin position="212"/>
        <end position="232"/>
    </location>
</feature>
<dbReference type="InParanoid" id="D6TSC5"/>
<keyword evidence="2 5" id="KW-0812">Transmembrane</keyword>
<evidence type="ECO:0000256" key="1">
    <source>
        <dbReference type="ARBA" id="ARBA00004141"/>
    </source>
</evidence>
<accession>D6TSC5</accession>
<comment type="caution">
    <text evidence="7">The sequence shown here is derived from an EMBL/GenBank/DDBJ whole genome shotgun (WGS) entry which is preliminary data.</text>
</comment>
<dbReference type="EMBL" id="ADVG01000003">
    <property type="protein sequence ID" value="EFH83326.1"/>
    <property type="molecule type" value="Genomic_DNA"/>
</dbReference>
<evidence type="ECO:0000256" key="2">
    <source>
        <dbReference type="ARBA" id="ARBA00022692"/>
    </source>
</evidence>
<evidence type="ECO:0000256" key="5">
    <source>
        <dbReference type="SAM" id="Phobius"/>
    </source>
</evidence>
<feature type="transmembrane region" description="Helical" evidence="5">
    <location>
        <begin position="89"/>
        <end position="110"/>
    </location>
</feature>
<keyword evidence="3 5" id="KW-1133">Transmembrane helix</keyword>
<dbReference type="OrthoDB" id="100605at2"/>
<evidence type="ECO:0000313" key="8">
    <source>
        <dbReference type="Proteomes" id="UP000004508"/>
    </source>
</evidence>
<dbReference type="RefSeq" id="WP_007913964.1">
    <property type="nucleotide sequence ID" value="NZ_ADVG01000003.1"/>
</dbReference>
<dbReference type="InterPro" id="IPR013525">
    <property type="entry name" value="ABC2_TM"/>
</dbReference>
<dbReference type="PANTHER" id="PTHR43471">
    <property type="entry name" value="ABC TRANSPORTER PERMEASE"/>
    <property type="match status" value="1"/>
</dbReference>
<protein>
    <recommendedName>
        <fullName evidence="6">ABC-2 type transporter transmembrane domain-containing protein</fullName>
    </recommendedName>
</protein>
<evidence type="ECO:0000256" key="4">
    <source>
        <dbReference type="ARBA" id="ARBA00023136"/>
    </source>
</evidence>
<dbReference type="Proteomes" id="UP000004508">
    <property type="component" value="Unassembled WGS sequence"/>
</dbReference>
<organism evidence="7 8">
    <name type="scientific">Ktedonobacter racemifer DSM 44963</name>
    <dbReference type="NCBI Taxonomy" id="485913"/>
    <lineage>
        <taxon>Bacteria</taxon>
        <taxon>Bacillati</taxon>
        <taxon>Chloroflexota</taxon>
        <taxon>Ktedonobacteria</taxon>
        <taxon>Ktedonobacterales</taxon>
        <taxon>Ktedonobacteraceae</taxon>
        <taxon>Ktedonobacter</taxon>
    </lineage>
</organism>